<comment type="caution">
    <text evidence="1">The sequence shown here is derived from an EMBL/GenBank/DDBJ whole genome shotgun (WGS) entry which is preliminary data.</text>
</comment>
<keyword evidence="2" id="KW-1185">Reference proteome</keyword>
<evidence type="ECO:0000313" key="2">
    <source>
        <dbReference type="Proteomes" id="UP000193467"/>
    </source>
</evidence>
<evidence type="ECO:0000313" key="1">
    <source>
        <dbReference type="EMBL" id="ORY77994.1"/>
    </source>
</evidence>
<name>A0A1Y2F3E4_9BASI</name>
<sequence length="413" mass="47272">MATVGKVSRPSLPSLPTEILAHIASFLTPSLTRRWRPGDRSHQYYEWEEQHKTITALQLADRRFAEICRPLVWRSVCFSSEDDSCQKGPATLFQLKDVQPMVIELRWERDDSTYTDMAPLFLPFLTNLASLALHLDTENYNWPLVVPKSLTRSYVRLPRAAGGMRTGFPKKIMDLYFVEDREIDWENDDEATVLRQLPSLKHLTLDRYLAPLPPSSATIQGAPRFSEFLADELEGRYDEEMRATFPLETLTIAKIELFGSFEVVNLLRKLTPCPALRSLVFADCSFDETELLATWSSLQMETVRRLTIKFFEPPLSSLKFPLQSLLGAFPNLIELDTTNIAIRQARCAPLDTLNGLSLELQAILKVAAESTKLERLVLRFPESREILRCEKRGRGKELVSGFALELWRQWTCS</sequence>
<dbReference type="InParanoid" id="A0A1Y2F3E4"/>
<dbReference type="Proteomes" id="UP000193467">
    <property type="component" value="Unassembled WGS sequence"/>
</dbReference>
<proteinExistence type="predicted"/>
<reference evidence="1 2" key="1">
    <citation type="submission" date="2016-07" db="EMBL/GenBank/DDBJ databases">
        <title>Pervasive Adenine N6-methylation of Active Genes in Fungi.</title>
        <authorList>
            <consortium name="DOE Joint Genome Institute"/>
            <person name="Mondo S.J."/>
            <person name="Dannebaum R.O."/>
            <person name="Kuo R.C."/>
            <person name="Labutti K."/>
            <person name="Haridas S."/>
            <person name="Kuo A."/>
            <person name="Salamov A."/>
            <person name="Ahrendt S.R."/>
            <person name="Lipzen A."/>
            <person name="Sullivan W."/>
            <person name="Andreopoulos W.B."/>
            <person name="Clum A."/>
            <person name="Lindquist E."/>
            <person name="Daum C."/>
            <person name="Ramamoorthy G.K."/>
            <person name="Gryganskyi A."/>
            <person name="Culley D."/>
            <person name="Magnuson J.K."/>
            <person name="James T.Y."/>
            <person name="O'Malley M.A."/>
            <person name="Stajich J.E."/>
            <person name="Spatafora J.W."/>
            <person name="Visel A."/>
            <person name="Grigoriev I.V."/>
        </authorList>
    </citation>
    <scope>NUCLEOTIDE SEQUENCE [LARGE SCALE GENOMIC DNA]</scope>
    <source>
        <strain evidence="1 2">62-1032</strain>
    </source>
</reference>
<dbReference type="AlphaFoldDB" id="A0A1Y2F3E4"/>
<dbReference type="EMBL" id="MCGR01000030">
    <property type="protein sequence ID" value="ORY77994.1"/>
    <property type="molecule type" value="Genomic_DNA"/>
</dbReference>
<organism evidence="1 2">
    <name type="scientific">Leucosporidium creatinivorum</name>
    <dbReference type="NCBI Taxonomy" id="106004"/>
    <lineage>
        <taxon>Eukaryota</taxon>
        <taxon>Fungi</taxon>
        <taxon>Dikarya</taxon>
        <taxon>Basidiomycota</taxon>
        <taxon>Pucciniomycotina</taxon>
        <taxon>Microbotryomycetes</taxon>
        <taxon>Leucosporidiales</taxon>
        <taxon>Leucosporidium</taxon>
    </lineage>
</organism>
<protein>
    <recommendedName>
        <fullName evidence="3">F-box domain-containing protein</fullName>
    </recommendedName>
</protein>
<dbReference type="InterPro" id="IPR032675">
    <property type="entry name" value="LRR_dom_sf"/>
</dbReference>
<accession>A0A1Y2F3E4</accession>
<dbReference type="Gene3D" id="3.80.10.10">
    <property type="entry name" value="Ribonuclease Inhibitor"/>
    <property type="match status" value="1"/>
</dbReference>
<evidence type="ECO:0008006" key="3">
    <source>
        <dbReference type="Google" id="ProtNLM"/>
    </source>
</evidence>
<gene>
    <name evidence="1" type="ORF">BCR35DRAFT_332378</name>
</gene>
<dbReference type="SUPFAM" id="SSF52047">
    <property type="entry name" value="RNI-like"/>
    <property type="match status" value="1"/>
</dbReference>